<evidence type="ECO:0008006" key="8">
    <source>
        <dbReference type="Google" id="ProtNLM"/>
    </source>
</evidence>
<dbReference type="InterPro" id="IPR016082">
    <property type="entry name" value="Ribosomal_uL30_ferredoxin-like"/>
</dbReference>
<comment type="similarity">
    <text evidence="1">Belongs to the universal ribosomal protein uL30 family.</text>
</comment>
<organism evidence="6 7">
    <name type="scientific">Caulochytrium protostelioides</name>
    <dbReference type="NCBI Taxonomy" id="1555241"/>
    <lineage>
        <taxon>Eukaryota</taxon>
        <taxon>Fungi</taxon>
        <taxon>Fungi incertae sedis</taxon>
        <taxon>Chytridiomycota</taxon>
        <taxon>Chytridiomycota incertae sedis</taxon>
        <taxon>Chytridiomycetes</taxon>
        <taxon>Caulochytriales</taxon>
        <taxon>Caulochytriaceae</taxon>
        <taxon>Caulochytrium</taxon>
    </lineage>
</organism>
<dbReference type="InterPro" id="IPR005998">
    <property type="entry name" value="Ribosomal_uL30_euk"/>
</dbReference>
<reference evidence="7" key="1">
    <citation type="journal article" date="2018" name="Nat. Microbiol.">
        <title>Leveraging single-cell genomics to expand the fungal tree of life.</title>
        <authorList>
            <person name="Ahrendt S.R."/>
            <person name="Quandt C.A."/>
            <person name="Ciobanu D."/>
            <person name="Clum A."/>
            <person name="Salamov A."/>
            <person name="Andreopoulos B."/>
            <person name="Cheng J.F."/>
            <person name="Woyke T."/>
            <person name="Pelin A."/>
            <person name="Henrissat B."/>
            <person name="Reynolds N.K."/>
            <person name="Benny G.L."/>
            <person name="Smith M.E."/>
            <person name="James T.Y."/>
            <person name="Grigoriev I.V."/>
        </authorList>
    </citation>
    <scope>NUCLEOTIDE SEQUENCE [LARGE SCALE GENOMIC DNA]</scope>
    <source>
        <strain evidence="7">ATCC 52028</strain>
    </source>
</reference>
<dbReference type="InterPro" id="IPR012988">
    <property type="entry name" value="Ribosomal_uL30_N_euk"/>
</dbReference>
<dbReference type="FunFam" id="3.30.1390.20:FF:000003">
    <property type="entry name" value="60S ribosomal protein L7"/>
    <property type="match status" value="1"/>
</dbReference>
<protein>
    <recommendedName>
        <fullName evidence="8">60S ribosomal protein L7</fullName>
    </recommendedName>
</protein>
<dbReference type="Proteomes" id="UP000274922">
    <property type="component" value="Unassembled WGS sequence"/>
</dbReference>
<dbReference type="PANTHER" id="PTHR11524:SF16">
    <property type="entry name" value="LARGE RIBOSOMAL SUBUNIT PROTEIN UL30"/>
    <property type="match status" value="1"/>
</dbReference>
<evidence type="ECO:0000313" key="7">
    <source>
        <dbReference type="Proteomes" id="UP000274922"/>
    </source>
</evidence>
<dbReference type="GO" id="GO:0000463">
    <property type="term" value="P:maturation of LSU-rRNA from tricistronic rRNA transcript (SSU-rRNA, 5.8S rRNA, LSU-rRNA)"/>
    <property type="evidence" value="ECO:0007669"/>
    <property type="project" value="TreeGrafter"/>
</dbReference>
<dbReference type="SUPFAM" id="SSF55129">
    <property type="entry name" value="Ribosomal protein L30p/L7e"/>
    <property type="match status" value="1"/>
</dbReference>
<dbReference type="PROSITE" id="PS00634">
    <property type="entry name" value="RIBOSOMAL_L30"/>
    <property type="match status" value="1"/>
</dbReference>
<dbReference type="InterPro" id="IPR036919">
    <property type="entry name" value="Ribo_uL30_ferredoxin-like_sf"/>
</dbReference>
<dbReference type="STRING" id="1555241.A0A4P9X9G0"/>
<dbReference type="CDD" id="cd01657">
    <property type="entry name" value="Ribosomal_L7_archeal_euk"/>
    <property type="match status" value="1"/>
</dbReference>
<sequence length="246" mass="27761">MVTVTPKAKYVPESVLKSRKALEARAKAQAAAAEKAKVASAEKSKVIFKRAEQYVQEYRAQEQSEVAAHRAAKAANAFYVPAEPKLAFVVRLKGINKLAPKPRKILQLLRLQQINNGTFVRLNKATLQMLQWVGPYVAWGYPNLKTVRDLVYKRGFARVNGQRVSISDNAVIERELGQFGIICVEDLIHEIYTVGPHFREANRFLWTFKLSSPNGGFKGKKAIHFIEGGENGNREQFINQLVQRQL</sequence>
<evidence type="ECO:0000256" key="1">
    <source>
        <dbReference type="ARBA" id="ARBA00007594"/>
    </source>
</evidence>
<evidence type="ECO:0000256" key="2">
    <source>
        <dbReference type="ARBA" id="ARBA00022980"/>
    </source>
</evidence>
<dbReference type="Pfam" id="PF08079">
    <property type="entry name" value="Ribosomal_L30_N"/>
    <property type="match status" value="1"/>
</dbReference>
<dbReference type="AlphaFoldDB" id="A0A4P9X9G0"/>
<gene>
    <name evidence="6" type="ORF">CXG81DRAFT_11645</name>
</gene>
<dbReference type="GO" id="GO:0022625">
    <property type="term" value="C:cytosolic large ribosomal subunit"/>
    <property type="evidence" value="ECO:0007669"/>
    <property type="project" value="TreeGrafter"/>
</dbReference>
<dbReference type="NCBIfam" id="TIGR01310">
    <property type="entry name" value="uL30_euk"/>
    <property type="match status" value="1"/>
</dbReference>
<keyword evidence="7" id="KW-1185">Reference proteome</keyword>
<feature type="domain" description="Large ribosomal subunit protein uL30-like ferredoxin-like fold" evidence="4">
    <location>
        <begin position="87"/>
        <end position="137"/>
    </location>
</feature>
<dbReference type="Pfam" id="PF00327">
    <property type="entry name" value="Ribosomal_L30"/>
    <property type="match status" value="1"/>
</dbReference>
<feature type="domain" description="Large ribosomal subunit protein uL30 N-terminal eukaryotes" evidence="5">
    <location>
        <begin position="11"/>
        <end position="82"/>
    </location>
</feature>
<dbReference type="InterPro" id="IPR039699">
    <property type="entry name" value="Ribosomal_uL30"/>
</dbReference>
<evidence type="ECO:0000259" key="4">
    <source>
        <dbReference type="Pfam" id="PF00327"/>
    </source>
</evidence>
<keyword evidence="3" id="KW-0687">Ribonucleoprotein</keyword>
<proteinExistence type="inferred from homology"/>
<keyword evidence="2" id="KW-0689">Ribosomal protein</keyword>
<dbReference type="EMBL" id="ML014163">
    <property type="protein sequence ID" value="RKP01720.1"/>
    <property type="molecule type" value="Genomic_DNA"/>
</dbReference>
<dbReference type="InterPro" id="IPR035808">
    <property type="entry name" value="Ribosomal_uL30_euk_arc"/>
</dbReference>
<evidence type="ECO:0000259" key="5">
    <source>
        <dbReference type="Pfam" id="PF08079"/>
    </source>
</evidence>
<dbReference type="GO" id="GO:0003735">
    <property type="term" value="F:structural constituent of ribosome"/>
    <property type="evidence" value="ECO:0007669"/>
    <property type="project" value="TreeGrafter"/>
</dbReference>
<evidence type="ECO:0000313" key="6">
    <source>
        <dbReference type="EMBL" id="RKP01720.1"/>
    </source>
</evidence>
<dbReference type="InterPro" id="IPR018038">
    <property type="entry name" value="Ribosomal_uL30_CS"/>
</dbReference>
<evidence type="ECO:0000256" key="3">
    <source>
        <dbReference type="ARBA" id="ARBA00023274"/>
    </source>
</evidence>
<dbReference type="OrthoDB" id="28644at2759"/>
<dbReference type="GO" id="GO:0003723">
    <property type="term" value="F:RNA binding"/>
    <property type="evidence" value="ECO:0007669"/>
    <property type="project" value="InterPro"/>
</dbReference>
<name>A0A4P9X9G0_9FUNG</name>
<dbReference type="Gene3D" id="3.30.1390.20">
    <property type="entry name" value="Ribosomal protein L30, ferredoxin-like fold domain"/>
    <property type="match status" value="1"/>
</dbReference>
<dbReference type="PANTHER" id="PTHR11524">
    <property type="entry name" value="60S RIBOSOMAL PROTEIN L7"/>
    <property type="match status" value="1"/>
</dbReference>
<accession>A0A4P9X9G0</accession>